<accession>A0A0A9A070</accession>
<dbReference type="AlphaFoldDB" id="A0A0A9A070"/>
<dbReference type="EMBL" id="GBRH01252866">
    <property type="protein sequence ID" value="JAD45029.1"/>
    <property type="molecule type" value="Transcribed_RNA"/>
</dbReference>
<sequence>MGCVCVGLGRRTRGCWASTSAPASRSSCGCGALAATTTSSPTRRCSTPCCTSSATTTAGRTTRSSTSSGTNFARNAKNLFPRVSLEQDKGLMVQAGD</sequence>
<organism evidence="2">
    <name type="scientific">Arundo donax</name>
    <name type="common">Giant reed</name>
    <name type="synonym">Donax arundinaceus</name>
    <dbReference type="NCBI Taxonomy" id="35708"/>
    <lineage>
        <taxon>Eukaryota</taxon>
        <taxon>Viridiplantae</taxon>
        <taxon>Streptophyta</taxon>
        <taxon>Embryophyta</taxon>
        <taxon>Tracheophyta</taxon>
        <taxon>Spermatophyta</taxon>
        <taxon>Magnoliopsida</taxon>
        <taxon>Liliopsida</taxon>
        <taxon>Poales</taxon>
        <taxon>Poaceae</taxon>
        <taxon>PACMAD clade</taxon>
        <taxon>Arundinoideae</taxon>
        <taxon>Arundineae</taxon>
        <taxon>Arundo</taxon>
    </lineage>
</organism>
<name>A0A0A9A070_ARUDO</name>
<evidence type="ECO:0000313" key="2">
    <source>
        <dbReference type="EMBL" id="JAD45029.1"/>
    </source>
</evidence>
<evidence type="ECO:0000256" key="1">
    <source>
        <dbReference type="SAM" id="MobiDB-lite"/>
    </source>
</evidence>
<feature type="compositionally biased region" description="Low complexity" evidence="1">
    <location>
        <begin position="53"/>
        <end position="70"/>
    </location>
</feature>
<proteinExistence type="predicted"/>
<reference evidence="2" key="1">
    <citation type="submission" date="2014-09" db="EMBL/GenBank/DDBJ databases">
        <authorList>
            <person name="Magalhaes I.L.F."/>
            <person name="Oliveira U."/>
            <person name="Santos F.R."/>
            <person name="Vidigal T.H.D.A."/>
            <person name="Brescovit A.D."/>
            <person name="Santos A.J."/>
        </authorList>
    </citation>
    <scope>NUCLEOTIDE SEQUENCE</scope>
    <source>
        <tissue evidence="2">Shoot tissue taken approximately 20 cm above the soil surface</tissue>
    </source>
</reference>
<feature type="region of interest" description="Disordered" evidence="1">
    <location>
        <begin position="53"/>
        <end position="73"/>
    </location>
</feature>
<reference evidence="2" key="2">
    <citation type="journal article" date="2015" name="Data Brief">
        <title>Shoot transcriptome of the giant reed, Arundo donax.</title>
        <authorList>
            <person name="Barrero R.A."/>
            <person name="Guerrero F.D."/>
            <person name="Moolhuijzen P."/>
            <person name="Goolsby J.A."/>
            <person name="Tidwell J."/>
            <person name="Bellgard S.E."/>
            <person name="Bellgard M.I."/>
        </authorList>
    </citation>
    <scope>NUCLEOTIDE SEQUENCE</scope>
    <source>
        <tissue evidence="2">Shoot tissue taken approximately 20 cm above the soil surface</tissue>
    </source>
</reference>
<protein>
    <submittedName>
        <fullName evidence="2">Uncharacterized protein</fullName>
    </submittedName>
</protein>